<keyword evidence="2" id="KW-0472">Membrane</keyword>
<evidence type="ECO:0000256" key="2">
    <source>
        <dbReference type="SAM" id="Phobius"/>
    </source>
</evidence>
<name>A0A9X2GPD3_9ACTN</name>
<accession>A0A9X2GPD3</accession>
<dbReference type="SUPFAM" id="SSF141571">
    <property type="entry name" value="Pentapeptide repeat-like"/>
    <property type="match status" value="1"/>
</dbReference>
<dbReference type="InterPro" id="IPR001646">
    <property type="entry name" value="5peptide_repeat"/>
</dbReference>
<dbReference type="Proteomes" id="UP001139648">
    <property type="component" value="Unassembled WGS sequence"/>
</dbReference>
<dbReference type="RefSeq" id="WP_253745128.1">
    <property type="nucleotide sequence ID" value="NZ_BAABKA010000067.1"/>
</dbReference>
<evidence type="ECO:0000313" key="4">
    <source>
        <dbReference type="Proteomes" id="UP001139648"/>
    </source>
</evidence>
<reference evidence="3" key="1">
    <citation type="submission" date="2022-06" db="EMBL/GenBank/DDBJ databases">
        <title>Sequencing the genomes of 1000 actinobacteria strains.</title>
        <authorList>
            <person name="Klenk H.-P."/>
        </authorList>
    </citation>
    <scope>NUCLEOTIDE SEQUENCE</scope>
    <source>
        <strain evidence="3">DSM 46694</strain>
    </source>
</reference>
<comment type="caution">
    <text evidence="3">The sequence shown here is derived from an EMBL/GenBank/DDBJ whole genome shotgun (WGS) entry which is preliminary data.</text>
</comment>
<dbReference type="EMBL" id="JAMZEB010000002">
    <property type="protein sequence ID" value="MCP2358033.1"/>
    <property type="molecule type" value="Genomic_DNA"/>
</dbReference>
<keyword evidence="2" id="KW-1133">Transmembrane helix</keyword>
<dbReference type="InterPro" id="IPR051082">
    <property type="entry name" value="Pentapeptide-BTB/POZ_domain"/>
</dbReference>
<evidence type="ECO:0008006" key="5">
    <source>
        <dbReference type="Google" id="ProtNLM"/>
    </source>
</evidence>
<keyword evidence="2" id="KW-0812">Transmembrane</keyword>
<organism evidence="3 4">
    <name type="scientific">Nonomuraea thailandensis</name>
    <dbReference type="NCBI Taxonomy" id="1188745"/>
    <lineage>
        <taxon>Bacteria</taxon>
        <taxon>Bacillati</taxon>
        <taxon>Actinomycetota</taxon>
        <taxon>Actinomycetes</taxon>
        <taxon>Streptosporangiales</taxon>
        <taxon>Streptosporangiaceae</taxon>
        <taxon>Nonomuraea</taxon>
    </lineage>
</organism>
<proteinExistence type="predicted"/>
<dbReference type="AlphaFoldDB" id="A0A9X2GPD3"/>
<dbReference type="PANTHER" id="PTHR14136">
    <property type="entry name" value="BTB_POZ DOMAIN-CONTAINING PROTEIN KCTD9"/>
    <property type="match status" value="1"/>
</dbReference>
<dbReference type="Pfam" id="PF00805">
    <property type="entry name" value="Pentapeptide"/>
    <property type="match status" value="2"/>
</dbReference>
<protein>
    <recommendedName>
        <fullName evidence="5">Pentapeptide repeat-containing protein</fullName>
    </recommendedName>
</protein>
<evidence type="ECO:0000313" key="3">
    <source>
        <dbReference type="EMBL" id="MCP2358033.1"/>
    </source>
</evidence>
<feature type="transmembrane region" description="Helical" evidence="2">
    <location>
        <begin position="47"/>
        <end position="69"/>
    </location>
</feature>
<sequence>MEATRIAEPTQEELDGLPVEKRLELLEARRQRDDQWRERRRLNRHQWFNSVGILLGALFTAGSLIMTAVTLRNGQEELRTAREGQITDRYTKAVEQLASPAADVRFGGIYALQRIAADSPRDRLTVRDVLAAYVRNHDLCTPRPARQCTASIHDLAVVRTIADLPPDVHAALTVASGLAVVGDPLTDFSQVRFPRAALDGIRLSRANLEGADLTWAGLWDANLSSVYAPQACLTYARLRGADLSKANLRLAELSGADLTGADLSGADLRGADLRGVSGMTPDQIRAVAGTDSATRFGGRRVEPQSCGPPHKLGGPLDQNPEPLHAG</sequence>
<evidence type="ECO:0000256" key="1">
    <source>
        <dbReference type="SAM" id="MobiDB-lite"/>
    </source>
</evidence>
<dbReference type="Gene3D" id="2.160.20.80">
    <property type="entry name" value="E3 ubiquitin-protein ligase SopA"/>
    <property type="match status" value="1"/>
</dbReference>
<gene>
    <name evidence="3" type="ORF">HD597_005053</name>
</gene>
<dbReference type="PANTHER" id="PTHR14136:SF17">
    <property type="entry name" value="BTB_POZ DOMAIN-CONTAINING PROTEIN KCTD9"/>
    <property type="match status" value="1"/>
</dbReference>
<keyword evidence="4" id="KW-1185">Reference proteome</keyword>
<feature type="region of interest" description="Disordered" evidence="1">
    <location>
        <begin position="296"/>
        <end position="326"/>
    </location>
</feature>